<dbReference type="RefSeq" id="WP_007990015.1">
    <property type="nucleotide sequence ID" value="NZ_BMZC01000003.1"/>
</dbReference>
<evidence type="ECO:0000256" key="3">
    <source>
        <dbReference type="ARBA" id="ARBA00022676"/>
    </source>
</evidence>
<keyword evidence="5" id="KW-0472">Membrane</keyword>
<dbReference type="Proteomes" id="UP000622604">
    <property type="component" value="Unassembled WGS sequence"/>
</dbReference>
<evidence type="ECO:0000313" key="6">
    <source>
        <dbReference type="EMBL" id="GGZ56456.1"/>
    </source>
</evidence>
<comment type="caution">
    <text evidence="6">The sequence shown here is derived from an EMBL/GenBank/DDBJ whole genome shotgun (WGS) entry which is preliminary data.</text>
</comment>
<accession>A0A8H9I8Y5</accession>
<dbReference type="AlphaFoldDB" id="A0A8H9I8Y5"/>
<evidence type="ECO:0000313" key="7">
    <source>
        <dbReference type="Proteomes" id="UP000622604"/>
    </source>
</evidence>
<keyword evidence="1" id="KW-1003">Cell membrane</keyword>
<keyword evidence="2" id="KW-0997">Cell inner membrane</keyword>
<reference evidence="6" key="1">
    <citation type="journal article" date="2014" name="Int. J. Syst. Evol. Microbiol.">
        <title>Complete genome sequence of Corynebacterium casei LMG S-19264T (=DSM 44701T), isolated from a smear-ripened cheese.</title>
        <authorList>
            <consortium name="US DOE Joint Genome Institute (JGI-PGF)"/>
            <person name="Walter F."/>
            <person name="Albersmeier A."/>
            <person name="Kalinowski J."/>
            <person name="Ruckert C."/>
        </authorList>
    </citation>
    <scope>NUCLEOTIDE SEQUENCE</scope>
    <source>
        <strain evidence="6">KCTC 32337</strain>
    </source>
</reference>
<dbReference type="GO" id="GO:0008417">
    <property type="term" value="F:fucosyltransferase activity"/>
    <property type="evidence" value="ECO:0007669"/>
    <property type="project" value="InterPro"/>
</dbReference>
<gene>
    <name evidence="6" type="ORF">GCM10011274_13170</name>
</gene>
<evidence type="ECO:0008006" key="8">
    <source>
        <dbReference type="Google" id="ProtNLM"/>
    </source>
</evidence>
<dbReference type="Pfam" id="PF07429">
    <property type="entry name" value="Glyco_transf_56"/>
    <property type="match status" value="1"/>
</dbReference>
<proteinExistence type="predicted"/>
<organism evidence="6 7">
    <name type="scientific">Paraglaciecola chathamensis</name>
    <dbReference type="NCBI Taxonomy" id="368405"/>
    <lineage>
        <taxon>Bacteria</taxon>
        <taxon>Pseudomonadati</taxon>
        <taxon>Pseudomonadota</taxon>
        <taxon>Gammaproteobacteria</taxon>
        <taxon>Alteromonadales</taxon>
        <taxon>Alteromonadaceae</taxon>
        <taxon>Paraglaciecola</taxon>
    </lineage>
</organism>
<name>A0A8H9I8Y5_9ALTE</name>
<evidence type="ECO:0000256" key="2">
    <source>
        <dbReference type="ARBA" id="ARBA00022519"/>
    </source>
</evidence>
<dbReference type="EMBL" id="BMZC01000003">
    <property type="protein sequence ID" value="GGZ56456.1"/>
    <property type="molecule type" value="Genomic_DNA"/>
</dbReference>
<evidence type="ECO:0000256" key="4">
    <source>
        <dbReference type="ARBA" id="ARBA00022679"/>
    </source>
</evidence>
<protein>
    <recommendedName>
        <fullName evidence="8">4-alpha-L-fucosyltransferase</fullName>
    </recommendedName>
</protein>
<dbReference type="GO" id="GO:0009246">
    <property type="term" value="P:enterobacterial common antigen biosynthetic process"/>
    <property type="evidence" value="ECO:0007669"/>
    <property type="project" value="InterPro"/>
</dbReference>
<reference evidence="6" key="2">
    <citation type="submission" date="2020-09" db="EMBL/GenBank/DDBJ databases">
        <authorList>
            <person name="Sun Q."/>
            <person name="Kim S."/>
        </authorList>
    </citation>
    <scope>NUCLEOTIDE SEQUENCE</scope>
    <source>
        <strain evidence="6">KCTC 32337</strain>
    </source>
</reference>
<evidence type="ECO:0000256" key="1">
    <source>
        <dbReference type="ARBA" id="ARBA00022475"/>
    </source>
</evidence>
<dbReference type="InterPro" id="IPR009993">
    <property type="entry name" value="WecF"/>
</dbReference>
<keyword evidence="4" id="KW-0808">Transferase</keyword>
<evidence type="ECO:0000256" key="5">
    <source>
        <dbReference type="ARBA" id="ARBA00023136"/>
    </source>
</evidence>
<keyword evidence="3" id="KW-0328">Glycosyltransferase</keyword>
<sequence>MVLDKFMVPFIDFIRARFNVDDHKFVFVTSEKYLFGLTPTHEAEFLHTDNDIQLLESYIYQSKKVILHGLWRDKVDALLVKNKEILGKCYWVLWGGDFYFPAKHSEARKAVIQGVGFLVTANTGDVEYVRQNYNASGQHVNCISYLSNVFYDVEIEGNSTQFINVQVGNSAAINNNHKQVFESLAQLNNNKIKVFCPLSYGSRTNAEEVSRIGKKIFGSRFVPLMDFWDFNEYQKFLATMDYAIFDAKRQQGFSNSLYLVGMGKKVFINECSNIHQYFSGFGIQVYNSAHIDISPLDNDVKCQNMKLVRKYFGEQRLLESLSEWIN</sequence>